<dbReference type="PROSITE" id="PS51257">
    <property type="entry name" value="PROKAR_LIPOPROTEIN"/>
    <property type="match status" value="1"/>
</dbReference>
<proteinExistence type="predicted"/>
<protein>
    <submittedName>
        <fullName evidence="2">Uncharacterized protein</fullName>
    </submittedName>
</protein>
<evidence type="ECO:0000256" key="1">
    <source>
        <dbReference type="SAM" id="SignalP"/>
    </source>
</evidence>
<evidence type="ECO:0000313" key="3">
    <source>
        <dbReference type="Proteomes" id="UP000249218"/>
    </source>
</evidence>
<dbReference type="AlphaFoldDB" id="A0A2W1BYZ4"/>
<keyword evidence="1" id="KW-0732">Signal</keyword>
<evidence type="ECO:0000313" key="2">
    <source>
        <dbReference type="EMBL" id="PZC77896.1"/>
    </source>
</evidence>
<sequence>MHLRIILAALIITLFLTSCEAAQHWFQNESSENEQRSMASAVMDYLDLLFPKDDDESMTLKWVFSMLTDNESILGGMTELMT</sequence>
<reference evidence="2 3" key="1">
    <citation type="journal article" date="2017" name="BMC Biol.">
        <title>Genomic innovations, transcriptional plasticity and gene loss underlying the evolution and divergence of two highly polyphagous and invasive Helicoverpa pest species.</title>
        <authorList>
            <person name="Pearce S.L."/>
            <person name="Clarke D.F."/>
            <person name="East P.D."/>
            <person name="Elfekih S."/>
            <person name="Gordon K.H."/>
            <person name="Jermiin L.S."/>
            <person name="McGaughran A."/>
            <person name="Oakeshott J.G."/>
            <person name="Papanikolaou A."/>
            <person name="Perera O.P."/>
            <person name="Rane R.V."/>
            <person name="Richards S."/>
            <person name="Tay W.T."/>
            <person name="Walsh T.K."/>
            <person name="Anderson A."/>
            <person name="Anderson C.J."/>
            <person name="Asgari S."/>
            <person name="Board P.G."/>
            <person name="Bretschneider A."/>
            <person name="Campbell P.M."/>
            <person name="Chertemps T."/>
            <person name="Christeller J.T."/>
            <person name="Coppin C.W."/>
            <person name="Downes S.J."/>
            <person name="Duan G."/>
            <person name="Farnsworth C.A."/>
            <person name="Good R.T."/>
            <person name="Han L.B."/>
            <person name="Han Y.C."/>
            <person name="Hatje K."/>
            <person name="Horne I."/>
            <person name="Huang Y.P."/>
            <person name="Hughes D.S."/>
            <person name="Jacquin-Joly E."/>
            <person name="James W."/>
            <person name="Jhangiani S."/>
            <person name="Kollmar M."/>
            <person name="Kuwar S.S."/>
            <person name="Li S."/>
            <person name="Liu N.Y."/>
            <person name="Maibeche M.T."/>
            <person name="Miller J.R."/>
            <person name="Montagne N."/>
            <person name="Perry T."/>
            <person name="Qu J."/>
            <person name="Song S.V."/>
            <person name="Sutton G.G."/>
            <person name="Vogel H."/>
            <person name="Walenz B.P."/>
            <person name="Xu W."/>
            <person name="Zhang H.J."/>
            <person name="Zou Z."/>
            <person name="Batterham P."/>
            <person name="Edwards O.R."/>
            <person name="Feyereisen R."/>
            <person name="Gibbs R.A."/>
            <person name="Heckel D.G."/>
            <person name="McGrath A."/>
            <person name="Robin C."/>
            <person name="Scherer S.E."/>
            <person name="Worley K.C."/>
            <person name="Wu Y.D."/>
        </authorList>
    </citation>
    <scope>NUCLEOTIDE SEQUENCE [LARGE SCALE GENOMIC DNA]</scope>
    <source>
        <strain evidence="2">Harm_GR_Male_#8</strain>
        <tissue evidence="2">Whole organism</tissue>
    </source>
</reference>
<feature type="chain" id="PRO_5015942461" evidence="1">
    <location>
        <begin position="22"/>
        <end position="82"/>
    </location>
</feature>
<dbReference type="Proteomes" id="UP000249218">
    <property type="component" value="Unassembled WGS sequence"/>
</dbReference>
<feature type="signal peptide" evidence="1">
    <location>
        <begin position="1"/>
        <end position="21"/>
    </location>
</feature>
<keyword evidence="3" id="KW-1185">Reference proteome</keyword>
<accession>A0A2W1BYZ4</accession>
<organism evidence="2 3">
    <name type="scientific">Helicoverpa armigera</name>
    <name type="common">Cotton bollworm</name>
    <name type="synonym">Heliothis armigera</name>
    <dbReference type="NCBI Taxonomy" id="29058"/>
    <lineage>
        <taxon>Eukaryota</taxon>
        <taxon>Metazoa</taxon>
        <taxon>Ecdysozoa</taxon>
        <taxon>Arthropoda</taxon>
        <taxon>Hexapoda</taxon>
        <taxon>Insecta</taxon>
        <taxon>Pterygota</taxon>
        <taxon>Neoptera</taxon>
        <taxon>Endopterygota</taxon>
        <taxon>Lepidoptera</taxon>
        <taxon>Glossata</taxon>
        <taxon>Ditrysia</taxon>
        <taxon>Noctuoidea</taxon>
        <taxon>Noctuidae</taxon>
        <taxon>Heliothinae</taxon>
        <taxon>Helicoverpa</taxon>
    </lineage>
</organism>
<gene>
    <name evidence="2" type="primary">HaOG202777</name>
    <name evidence="2" type="ORF">B5X24_HaOG202777</name>
</gene>
<dbReference type="EMBL" id="KZ149917">
    <property type="protein sequence ID" value="PZC77896.1"/>
    <property type="molecule type" value="Genomic_DNA"/>
</dbReference>
<name>A0A2W1BYZ4_HELAM</name>